<dbReference type="InterPro" id="IPR007445">
    <property type="entry name" value="PilO"/>
</dbReference>
<dbReference type="OrthoDB" id="9802133at2"/>
<dbReference type="GO" id="GO:0043683">
    <property type="term" value="P:type IV pilus assembly"/>
    <property type="evidence" value="ECO:0007669"/>
    <property type="project" value="InterPro"/>
</dbReference>
<proteinExistence type="predicted"/>
<keyword evidence="4" id="KW-1185">Reference proteome</keyword>
<accession>A0A317RFD8</accession>
<name>A0A317RFD8_9BURK</name>
<dbReference type="EMBL" id="QGUB01000001">
    <property type="protein sequence ID" value="PWW48533.1"/>
    <property type="molecule type" value="Genomic_DNA"/>
</dbReference>
<evidence type="ECO:0000313" key="4">
    <source>
        <dbReference type="Proteomes" id="UP000246483"/>
    </source>
</evidence>
<keyword evidence="2" id="KW-0812">Transmembrane</keyword>
<evidence type="ECO:0000256" key="2">
    <source>
        <dbReference type="SAM" id="Phobius"/>
    </source>
</evidence>
<reference evidence="3 4" key="1">
    <citation type="submission" date="2018-05" db="EMBL/GenBank/DDBJ databases">
        <title>Genomic Encyclopedia of Type Strains, Phase IV (KMG-IV): sequencing the most valuable type-strain genomes for metagenomic binning, comparative biology and taxonomic classification.</title>
        <authorList>
            <person name="Goeker M."/>
        </authorList>
    </citation>
    <scope>NUCLEOTIDE SEQUENCE [LARGE SCALE GENOMIC DNA]</scope>
    <source>
        <strain evidence="3 4">DSM 26006</strain>
    </source>
</reference>
<gene>
    <name evidence="3" type="ORF">DFR36_10135</name>
</gene>
<dbReference type="AlphaFoldDB" id="A0A317RFD8"/>
<evidence type="ECO:0000256" key="1">
    <source>
        <dbReference type="SAM" id="Coils"/>
    </source>
</evidence>
<organism evidence="3 4">
    <name type="scientific">Melaminivora alkalimesophila</name>
    <dbReference type="NCBI Taxonomy" id="1165852"/>
    <lineage>
        <taxon>Bacteria</taxon>
        <taxon>Pseudomonadati</taxon>
        <taxon>Pseudomonadota</taxon>
        <taxon>Betaproteobacteria</taxon>
        <taxon>Burkholderiales</taxon>
        <taxon>Comamonadaceae</taxon>
        <taxon>Melaminivora</taxon>
    </lineage>
</organism>
<comment type="caution">
    <text evidence="3">The sequence shown here is derived from an EMBL/GenBank/DDBJ whole genome shotgun (WGS) entry which is preliminary data.</text>
</comment>
<dbReference type="Gene3D" id="3.30.70.60">
    <property type="match status" value="1"/>
</dbReference>
<feature type="transmembrane region" description="Helical" evidence="2">
    <location>
        <begin position="36"/>
        <end position="57"/>
    </location>
</feature>
<feature type="coiled-coil region" evidence="1">
    <location>
        <begin position="59"/>
        <end position="110"/>
    </location>
</feature>
<dbReference type="GO" id="GO:0043107">
    <property type="term" value="P:type IV pilus-dependent motility"/>
    <property type="evidence" value="ECO:0007669"/>
    <property type="project" value="InterPro"/>
</dbReference>
<sequence length="234" mass="26326">MATRKKTPSLDFAQLQEKLQRQFHNLDPKDPSLWPVVPRTLLCLFIAAAVAAFLWFFQLVDYEEELEAERSTEQQLRTDYQQKLTKAVSLEVLKKQREQVLQYVTQLEKQLPSKAEMSALLSDINRAGLGRSLQFELFRPGQVVVKDYYAELPIAIKVVGRYHDIGAFAADVANLSRIVTLNNIGLAPASKDSASTLTLEATARTFRYLDNEEIQAQREAANKAKGGKKAGAKK</sequence>
<dbReference type="InterPro" id="IPR014717">
    <property type="entry name" value="Transl_elong_EF1B/ribsomal_bS6"/>
</dbReference>
<dbReference type="PANTHER" id="PTHR39555">
    <property type="entry name" value="FIMBRIAL ASSEMBLY PROTEIN PILO-LIKE PROTEIN-RELATED"/>
    <property type="match status" value="1"/>
</dbReference>
<protein>
    <submittedName>
        <fullName evidence="3">Type IV pilus assembly protein PilO</fullName>
    </submittedName>
</protein>
<dbReference type="RefSeq" id="WP_040436368.1">
    <property type="nucleotide sequence ID" value="NZ_ALEE01000425.1"/>
</dbReference>
<dbReference type="PANTHER" id="PTHR39555:SF1">
    <property type="entry name" value="TYPE IV PILUS INNER MEMBRANE COMPONENT PILO"/>
    <property type="match status" value="1"/>
</dbReference>
<dbReference type="Proteomes" id="UP000246483">
    <property type="component" value="Unassembled WGS sequence"/>
</dbReference>
<dbReference type="Pfam" id="PF04350">
    <property type="entry name" value="PilO"/>
    <property type="match status" value="1"/>
</dbReference>
<dbReference type="PIRSF" id="PIRSF016482">
    <property type="entry name" value="PilO"/>
    <property type="match status" value="1"/>
</dbReference>
<keyword evidence="2" id="KW-0472">Membrane</keyword>
<evidence type="ECO:0000313" key="3">
    <source>
        <dbReference type="EMBL" id="PWW48533.1"/>
    </source>
</evidence>
<keyword evidence="2" id="KW-1133">Transmembrane helix</keyword>
<keyword evidence="1" id="KW-0175">Coiled coil</keyword>